<dbReference type="InterPro" id="IPR001841">
    <property type="entry name" value="Znf_RING"/>
</dbReference>
<dbReference type="AlphaFoldDB" id="A0A9D5A6G4"/>
<keyword evidence="1" id="KW-0479">Metal-binding</keyword>
<keyword evidence="2" id="KW-0472">Membrane</keyword>
<evidence type="ECO:0000256" key="2">
    <source>
        <dbReference type="SAM" id="Phobius"/>
    </source>
</evidence>
<dbReference type="Proteomes" id="UP001058974">
    <property type="component" value="Chromosome 6"/>
</dbReference>
<dbReference type="OrthoDB" id="8062037at2759"/>
<feature type="transmembrane region" description="Helical" evidence="2">
    <location>
        <begin position="20"/>
        <end position="43"/>
    </location>
</feature>
<dbReference type="Gramene" id="Psat06G0465600-T1">
    <property type="protein sequence ID" value="KAI5399382.1"/>
    <property type="gene ID" value="KIW84_064656"/>
</dbReference>
<dbReference type="PANTHER" id="PTHR46719:SF22">
    <property type="entry name" value="ZINC FINGER, C3HC4 TYPE (RING FINGER) PROTEIN"/>
    <property type="match status" value="1"/>
</dbReference>
<dbReference type="PROSITE" id="PS50089">
    <property type="entry name" value="ZF_RING_2"/>
    <property type="match status" value="1"/>
</dbReference>
<keyword evidence="2" id="KW-0812">Transmembrane</keyword>
<keyword evidence="1" id="KW-0863">Zinc-finger</keyword>
<protein>
    <recommendedName>
        <fullName evidence="3">RING-type domain-containing protein</fullName>
    </recommendedName>
</protein>
<keyword evidence="5" id="KW-1185">Reference proteome</keyword>
<accession>A0A9D5A6G4</accession>
<evidence type="ECO:0000313" key="5">
    <source>
        <dbReference type="Proteomes" id="UP001058974"/>
    </source>
</evidence>
<dbReference type="Gene3D" id="3.30.40.10">
    <property type="entry name" value="Zinc/RING finger domain, C3HC4 (zinc finger)"/>
    <property type="match status" value="1"/>
</dbReference>
<dbReference type="Gramene" id="Psat6g171880.1">
    <property type="protein sequence ID" value="Psat6g171880.1.cds1"/>
    <property type="gene ID" value="Psat6g171880"/>
</dbReference>
<gene>
    <name evidence="4" type="ORF">KIW84_064656</name>
</gene>
<dbReference type="PANTHER" id="PTHR46719">
    <property type="entry name" value="TRANSCRIPTION FACTOR C2H2 FAMILY-RELATED"/>
    <property type="match status" value="1"/>
</dbReference>
<dbReference type="SUPFAM" id="SSF57850">
    <property type="entry name" value="RING/U-box"/>
    <property type="match status" value="1"/>
</dbReference>
<dbReference type="Gramene" id="PSAT_LOCUS27654_t1">
    <property type="protein sequence ID" value="CAL5209015.1"/>
    <property type="gene ID" value="PSAT_LOCUS27654"/>
</dbReference>
<reference evidence="4 5" key="1">
    <citation type="journal article" date="2022" name="Nat. Genet.">
        <title>Improved pea reference genome and pan-genome highlight genomic features and evolutionary characteristics.</title>
        <authorList>
            <person name="Yang T."/>
            <person name="Liu R."/>
            <person name="Luo Y."/>
            <person name="Hu S."/>
            <person name="Wang D."/>
            <person name="Wang C."/>
            <person name="Pandey M.K."/>
            <person name="Ge S."/>
            <person name="Xu Q."/>
            <person name="Li N."/>
            <person name="Li G."/>
            <person name="Huang Y."/>
            <person name="Saxena R.K."/>
            <person name="Ji Y."/>
            <person name="Li M."/>
            <person name="Yan X."/>
            <person name="He Y."/>
            <person name="Liu Y."/>
            <person name="Wang X."/>
            <person name="Xiang C."/>
            <person name="Varshney R.K."/>
            <person name="Ding H."/>
            <person name="Gao S."/>
            <person name="Zong X."/>
        </authorList>
    </citation>
    <scope>NUCLEOTIDE SEQUENCE [LARGE SCALE GENOMIC DNA]</scope>
    <source>
        <strain evidence="4 5">cv. Zhongwan 6</strain>
    </source>
</reference>
<dbReference type="GO" id="GO:0008270">
    <property type="term" value="F:zinc ion binding"/>
    <property type="evidence" value="ECO:0007669"/>
    <property type="project" value="UniProtKB-KW"/>
</dbReference>
<keyword evidence="2" id="KW-1133">Transmembrane helix</keyword>
<dbReference type="Pfam" id="PF13639">
    <property type="entry name" value="zf-RING_2"/>
    <property type="match status" value="1"/>
</dbReference>
<dbReference type="InterPro" id="IPR045899">
    <property type="entry name" value="ATL71-like"/>
</dbReference>
<dbReference type="EMBL" id="JAMSHJ010000006">
    <property type="protein sequence ID" value="KAI5399382.1"/>
    <property type="molecule type" value="Genomic_DNA"/>
</dbReference>
<dbReference type="InterPro" id="IPR013083">
    <property type="entry name" value="Znf_RING/FYVE/PHD"/>
</dbReference>
<keyword evidence="1" id="KW-0862">Zinc</keyword>
<organism evidence="4 5">
    <name type="scientific">Pisum sativum</name>
    <name type="common">Garden pea</name>
    <name type="synonym">Lathyrus oleraceus</name>
    <dbReference type="NCBI Taxonomy" id="3888"/>
    <lineage>
        <taxon>Eukaryota</taxon>
        <taxon>Viridiplantae</taxon>
        <taxon>Streptophyta</taxon>
        <taxon>Embryophyta</taxon>
        <taxon>Tracheophyta</taxon>
        <taxon>Spermatophyta</taxon>
        <taxon>Magnoliopsida</taxon>
        <taxon>eudicotyledons</taxon>
        <taxon>Gunneridae</taxon>
        <taxon>Pentapetalae</taxon>
        <taxon>rosids</taxon>
        <taxon>fabids</taxon>
        <taxon>Fabales</taxon>
        <taxon>Fabaceae</taxon>
        <taxon>Papilionoideae</taxon>
        <taxon>50 kb inversion clade</taxon>
        <taxon>NPAAA clade</taxon>
        <taxon>Hologalegina</taxon>
        <taxon>IRL clade</taxon>
        <taxon>Fabeae</taxon>
        <taxon>Lathyrus</taxon>
    </lineage>
</organism>
<comment type="caution">
    <text evidence="4">The sequence shown here is derived from an EMBL/GenBank/DDBJ whole genome shotgun (WGS) entry which is preliminary data.</text>
</comment>
<feature type="domain" description="RING-type" evidence="3">
    <location>
        <begin position="109"/>
        <end position="151"/>
    </location>
</feature>
<sequence>MNSTNNSDYNPSQNSNMLTYYYLGMSFAFIFLMMFIALVSCYCNHRNWQNWFQSRGSNSNRTVISMERDHTELNIEVCAEEQDAILNSYPILLYSQVKLHKADSTSLTCSICLGDYKDSEWLRLLSDCGHFFHKECVATWFRLNHSCPMCRSSALPTPIAQVTPLSTTHD</sequence>
<proteinExistence type="predicted"/>
<evidence type="ECO:0000256" key="1">
    <source>
        <dbReference type="PROSITE-ProRule" id="PRU00175"/>
    </source>
</evidence>
<name>A0A9D5A6G4_PEA</name>
<evidence type="ECO:0000259" key="3">
    <source>
        <dbReference type="PROSITE" id="PS50089"/>
    </source>
</evidence>
<evidence type="ECO:0000313" key="4">
    <source>
        <dbReference type="EMBL" id="KAI5399382.1"/>
    </source>
</evidence>
<dbReference type="SMART" id="SM00184">
    <property type="entry name" value="RING"/>
    <property type="match status" value="1"/>
</dbReference>